<dbReference type="Proteomes" id="UP000669133">
    <property type="component" value="Unassembled WGS sequence"/>
</dbReference>
<proteinExistence type="predicted"/>
<evidence type="ECO:0000256" key="1">
    <source>
        <dbReference type="SAM" id="MobiDB-lite"/>
    </source>
</evidence>
<dbReference type="AlphaFoldDB" id="A0A8H8D9Q2"/>
<dbReference type="OrthoDB" id="10059120at2759"/>
<gene>
    <name evidence="2" type="ORF">I9W82_004728</name>
</gene>
<accession>A0A8H8D9Q2</accession>
<dbReference type="RefSeq" id="XP_067546211.1">
    <property type="nucleotide sequence ID" value="XM_067693829.1"/>
</dbReference>
<keyword evidence="3" id="KW-1185">Reference proteome</keyword>
<evidence type="ECO:0000313" key="3">
    <source>
        <dbReference type="Proteomes" id="UP000669133"/>
    </source>
</evidence>
<name>A0A8H8D9Q2_9ASCO</name>
<reference evidence="2 3" key="1">
    <citation type="submission" date="2020-12" db="EMBL/GenBank/DDBJ databases">
        <title>Effect of drift, selection, and recombination on the evolution of hybrid genomes in Candida yeast pathogens.</title>
        <authorList>
            <person name="Mixao V."/>
            <person name="Ksiezopolska E."/>
            <person name="Saus E."/>
            <person name="Boekhout T."/>
            <person name="Gacser A."/>
            <person name="Gabaldon T."/>
        </authorList>
    </citation>
    <scope>NUCLEOTIDE SEQUENCE [LARGE SCALE GENOMIC DNA]</scope>
    <source>
        <strain evidence="2 3">BP57</strain>
    </source>
</reference>
<organism evidence="2 3">
    <name type="scientific">Candida metapsilosis</name>
    <dbReference type="NCBI Taxonomy" id="273372"/>
    <lineage>
        <taxon>Eukaryota</taxon>
        <taxon>Fungi</taxon>
        <taxon>Dikarya</taxon>
        <taxon>Ascomycota</taxon>
        <taxon>Saccharomycotina</taxon>
        <taxon>Pichiomycetes</taxon>
        <taxon>Debaryomycetaceae</taxon>
        <taxon>Candida/Lodderomyces clade</taxon>
        <taxon>Candida</taxon>
    </lineage>
</organism>
<dbReference type="GeneID" id="93653357"/>
<evidence type="ECO:0000313" key="2">
    <source>
        <dbReference type="EMBL" id="KAG5417095.1"/>
    </source>
</evidence>
<protein>
    <submittedName>
        <fullName evidence="2">Uncharacterized protein</fullName>
    </submittedName>
</protein>
<dbReference type="EMBL" id="JAEOAQ010000007">
    <property type="protein sequence ID" value="KAG5417095.1"/>
    <property type="molecule type" value="Genomic_DNA"/>
</dbReference>
<comment type="caution">
    <text evidence="2">The sequence shown here is derived from an EMBL/GenBank/DDBJ whole genome shotgun (WGS) entry which is preliminary data.</text>
</comment>
<feature type="compositionally biased region" description="Basic and acidic residues" evidence="1">
    <location>
        <begin position="97"/>
        <end position="112"/>
    </location>
</feature>
<sequence>MSKPTIITRSKNEEAPFSETQLLEIIDQNSKSDPEAIATELANKLAEISSRHKFIIQYTLLKANDVAFDLNISTDFVASWEPSKDGCINIRLDLEKEVGGDSNDGAKEKDEGSSNEDDDDVPKNSSEETDSSLTTETTTNQNQLNSLLLTVYWISI</sequence>
<feature type="region of interest" description="Disordered" evidence="1">
    <location>
        <begin position="97"/>
        <end position="139"/>
    </location>
</feature>